<dbReference type="Gene3D" id="3.40.630.30">
    <property type="match status" value="1"/>
</dbReference>
<sequence>MRGMEPFVLATDRVRLSVPTERDVDVVAEICTDPAIAEWTTVPSPYTRADAEGFVTGMVVDGWATGTSFTWAVRDPGDTDGPVLGMVGMTCEGAEGVERVGELGYWAAPAARGRGLTTEAARLVVDWALDPEGLGLVRAHWSAYVGNWASRRVAWKLGFRFEGTLRRWALQRGARRDAWVGSLLPEDPREPSEPWPAAAAG</sequence>
<feature type="domain" description="N-acetyltransferase" evidence="1">
    <location>
        <begin position="14"/>
        <end position="186"/>
    </location>
</feature>
<dbReference type="PANTHER" id="PTHR43441">
    <property type="entry name" value="RIBOSOMAL-PROTEIN-SERINE ACETYLTRANSFERASE"/>
    <property type="match status" value="1"/>
</dbReference>
<dbReference type="PROSITE" id="PS51186">
    <property type="entry name" value="GNAT"/>
    <property type="match status" value="1"/>
</dbReference>
<accession>F6FTR3</accession>
<organism evidence="3">
    <name type="scientific">Isoptericola variabilis (strain 225)</name>
    <dbReference type="NCBI Taxonomy" id="743718"/>
    <lineage>
        <taxon>Bacteria</taxon>
        <taxon>Bacillati</taxon>
        <taxon>Actinomycetota</taxon>
        <taxon>Actinomycetes</taxon>
        <taxon>Micrococcales</taxon>
        <taxon>Promicromonosporaceae</taxon>
        <taxon>Isoptericola</taxon>
    </lineage>
</organism>
<dbReference type="GO" id="GO:0008999">
    <property type="term" value="F:protein-N-terminal-alanine acetyltransferase activity"/>
    <property type="evidence" value="ECO:0007669"/>
    <property type="project" value="TreeGrafter"/>
</dbReference>
<gene>
    <name evidence="2" type="ordered locus">Isova_1426</name>
</gene>
<dbReference type="HOGENOM" id="CLU_013985_3_4_11"/>
<proteinExistence type="predicted"/>
<name>F6FTR3_ISOV2</name>
<dbReference type="InterPro" id="IPR000182">
    <property type="entry name" value="GNAT_dom"/>
</dbReference>
<evidence type="ECO:0000259" key="1">
    <source>
        <dbReference type="PROSITE" id="PS51186"/>
    </source>
</evidence>
<dbReference type="SUPFAM" id="SSF55729">
    <property type="entry name" value="Acyl-CoA N-acyltransferases (Nat)"/>
    <property type="match status" value="1"/>
</dbReference>
<protein>
    <submittedName>
        <fullName evidence="2">GCN5-related N-acetyltransferase</fullName>
    </submittedName>
</protein>
<dbReference type="Pfam" id="PF13302">
    <property type="entry name" value="Acetyltransf_3"/>
    <property type="match status" value="1"/>
</dbReference>
<dbReference type="InterPro" id="IPR016181">
    <property type="entry name" value="Acyl_CoA_acyltransferase"/>
</dbReference>
<keyword evidence="2" id="KW-0808">Transferase</keyword>
<dbReference type="InterPro" id="IPR051908">
    <property type="entry name" value="Ribosomal_N-acetyltransferase"/>
</dbReference>
<dbReference type="PANTHER" id="PTHR43441:SF10">
    <property type="entry name" value="ACETYLTRANSFERASE"/>
    <property type="match status" value="1"/>
</dbReference>
<dbReference type="GO" id="GO:0005737">
    <property type="term" value="C:cytoplasm"/>
    <property type="evidence" value="ECO:0007669"/>
    <property type="project" value="TreeGrafter"/>
</dbReference>
<keyword evidence="3" id="KW-1185">Reference proteome</keyword>
<dbReference type="EMBL" id="CP002810">
    <property type="protein sequence ID" value="AEG44190.1"/>
    <property type="molecule type" value="Genomic_DNA"/>
</dbReference>
<reference evidence="2 3" key="1">
    <citation type="submission" date="2011-05" db="EMBL/GenBank/DDBJ databases">
        <title>Complete sequence of Isoptericola variabilis 225.</title>
        <authorList>
            <consortium name="US DOE Joint Genome Institute"/>
            <person name="Lucas S."/>
            <person name="Han J."/>
            <person name="Lapidus A."/>
            <person name="Cheng J.-F."/>
            <person name="Goodwin L."/>
            <person name="Pitluck S."/>
            <person name="Peters L."/>
            <person name="Mikhailova N."/>
            <person name="Zeytun A."/>
            <person name="Han C."/>
            <person name="Tapia R."/>
            <person name="Land M."/>
            <person name="Hauser L."/>
            <person name="Kyrpides N."/>
            <person name="Ivanova N."/>
            <person name="Pagani I."/>
            <person name="Siebers A."/>
            <person name="Allgaier M."/>
            <person name="Thelen M."/>
            <person name="Hugenholtz P."/>
            <person name="Gladden J."/>
            <person name="Woyke T."/>
        </authorList>
    </citation>
    <scope>NUCLEOTIDE SEQUENCE [LARGE SCALE GENOMIC DNA]</scope>
    <source>
        <strain evidence="3">225</strain>
    </source>
</reference>
<evidence type="ECO:0000313" key="3">
    <source>
        <dbReference type="Proteomes" id="UP000009236"/>
    </source>
</evidence>
<dbReference type="Proteomes" id="UP000009236">
    <property type="component" value="Chromosome"/>
</dbReference>
<dbReference type="STRING" id="743718.Isova_1426"/>
<dbReference type="AlphaFoldDB" id="F6FTR3"/>
<dbReference type="KEGG" id="iva:Isova_1426"/>
<evidence type="ECO:0000313" key="2">
    <source>
        <dbReference type="EMBL" id="AEG44190.1"/>
    </source>
</evidence>
<dbReference type="eggNOG" id="COG1670">
    <property type="taxonomic scope" value="Bacteria"/>
</dbReference>
<dbReference type="GO" id="GO:1990189">
    <property type="term" value="F:protein N-terminal-serine acetyltransferase activity"/>
    <property type="evidence" value="ECO:0007669"/>
    <property type="project" value="TreeGrafter"/>
</dbReference>